<dbReference type="FunFam" id="3.40.50.720:FF:000084">
    <property type="entry name" value="Short-chain dehydrogenase reductase"/>
    <property type="match status" value="1"/>
</dbReference>
<comment type="caution">
    <text evidence="3">The sequence shown here is derived from an EMBL/GenBank/DDBJ whole genome shotgun (WGS) entry which is preliminary data.</text>
</comment>
<dbReference type="AlphaFoldDB" id="A0A1Q9LMJ2"/>
<dbReference type="PRINTS" id="PR00080">
    <property type="entry name" value="SDRFAMILY"/>
</dbReference>
<dbReference type="InterPro" id="IPR020904">
    <property type="entry name" value="Sc_DH/Rdtase_CS"/>
</dbReference>
<dbReference type="Gene3D" id="3.40.50.720">
    <property type="entry name" value="NAD(P)-binding Rossmann-like Domain"/>
    <property type="match status" value="1"/>
</dbReference>
<protein>
    <submittedName>
        <fullName evidence="3">Short-chain dehydrogenase</fullName>
    </submittedName>
</protein>
<dbReference type="InterPro" id="IPR002347">
    <property type="entry name" value="SDR_fam"/>
</dbReference>
<dbReference type="InterPro" id="IPR036291">
    <property type="entry name" value="NAD(P)-bd_dom_sf"/>
</dbReference>
<sequence length="274" mass="27844">MSSLEGKVAIVTGGAGGIGAATVAALAEAGARVVVADVAEDAVGEVVDTLTAQGHKVAGRVVDVSSEDSVRSLVRFTVDTFGGVDVVDNNAALVSAIKKDRDVVAMPVELWDEVMAVNLRGPMLLAKHTVPVLIERGGGSIINIASGQGLSGDRTMVAYGSSKGGLIALTRFIAAAYGEHGIRCNTLAPGLVKTPALDADMPPFVQDKIKEHNLIPRLGTPADVAAFVVFLASDAAGFVTGQTISVDGGFLSHLPTLAKLAPPGADAGNVADRT</sequence>
<dbReference type="PANTHER" id="PTHR24321:SF14">
    <property type="entry name" value="SHORT-CHAIN TYPE DEHYDROGENASE_REDUCTASE BLR2146-RELATED"/>
    <property type="match status" value="1"/>
</dbReference>
<dbReference type="SUPFAM" id="SSF51735">
    <property type="entry name" value="NAD(P)-binding Rossmann-fold domains"/>
    <property type="match status" value="1"/>
</dbReference>
<dbReference type="PANTHER" id="PTHR24321">
    <property type="entry name" value="DEHYDROGENASES, SHORT CHAIN"/>
    <property type="match status" value="1"/>
</dbReference>
<organism evidence="3 4">
    <name type="scientific">Actinokineospora bangkokensis</name>
    <dbReference type="NCBI Taxonomy" id="1193682"/>
    <lineage>
        <taxon>Bacteria</taxon>
        <taxon>Bacillati</taxon>
        <taxon>Actinomycetota</taxon>
        <taxon>Actinomycetes</taxon>
        <taxon>Pseudonocardiales</taxon>
        <taxon>Pseudonocardiaceae</taxon>
        <taxon>Actinokineospora</taxon>
    </lineage>
</organism>
<evidence type="ECO:0000256" key="2">
    <source>
        <dbReference type="ARBA" id="ARBA00023002"/>
    </source>
</evidence>
<evidence type="ECO:0000313" key="3">
    <source>
        <dbReference type="EMBL" id="OLR93223.1"/>
    </source>
</evidence>
<dbReference type="Proteomes" id="UP000186040">
    <property type="component" value="Unassembled WGS sequence"/>
</dbReference>
<dbReference type="GO" id="GO:0016491">
    <property type="term" value="F:oxidoreductase activity"/>
    <property type="evidence" value="ECO:0007669"/>
    <property type="project" value="UniProtKB-KW"/>
</dbReference>
<keyword evidence="4" id="KW-1185">Reference proteome</keyword>
<dbReference type="STRING" id="1193682.BJP25_17180"/>
<evidence type="ECO:0000313" key="4">
    <source>
        <dbReference type="Proteomes" id="UP000186040"/>
    </source>
</evidence>
<dbReference type="OrthoDB" id="7064009at2"/>
<dbReference type="Pfam" id="PF13561">
    <property type="entry name" value="adh_short_C2"/>
    <property type="match status" value="1"/>
</dbReference>
<accession>A0A1Q9LMJ2</accession>
<dbReference type="PRINTS" id="PR00081">
    <property type="entry name" value="GDHRDH"/>
</dbReference>
<gene>
    <name evidence="3" type="ORF">BJP25_17180</name>
</gene>
<comment type="similarity">
    <text evidence="1">Belongs to the short-chain dehydrogenases/reductases (SDR) family.</text>
</comment>
<dbReference type="EMBL" id="MKQR01000011">
    <property type="protein sequence ID" value="OLR93223.1"/>
    <property type="molecule type" value="Genomic_DNA"/>
</dbReference>
<proteinExistence type="inferred from homology"/>
<dbReference type="RefSeq" id="WP_075974927.1">
    <property type="nucleotide sequence ID" value="NZ_MKQR01000011.1"/>
</dbReference>
<name>A0A1Q9LMJ2_9PSEU</name>
<dbReference type="NCBIfam" id="NF005559">
    <property type="entry name" value="PRK07231.1"/>
    <property type="match status" value="1"/>
</dbReference>
<dbReference type="PROSITE" id="PS00061">
    <property type="entry name" value="ADH_SHORT"/>
    <property type="match status" value="1"/>
</dbReference>
<keyword evidence="2" id="KW-0560">Oxidoreductase</keyword>
<evidence type="ECO:0000256" key="1">
    <source>
        <dbReference type="ARBA" id="ARBA00006484"/>
    </source>
</evidence>
<reference evidence="3 4" key="1">
    <citation type="submission" date="2016-10" db="EMBL/GenBank/DDBJ databases">
        <title>The Draft Genome Sequence of Actinokineospora bangkokensis 44EHWT reveals the biosynthetic pathway of antifungal compounds Thailandins with unusual extender unit butylmalonyl-CoA.</title>
        <authorList>
            <person name="Greule A."/>
            <person name="Intra B."/>
            <person name="Flemming S."/>
            <person name="Rommel M.G."/>
            <person name="Panbangred W."/>
            <person name="Bechthold A."/>
        </authorList>
    </citation>
    <scope>NUCLEOTIDE SEQUENCE [LARGE SCALE GENOMIC DNA]</scope>
    <source>
        <strain evidence="3 4">44EHW</strain>
    </source>
</reference>